<evidence type="ECO:0000313" key="3">
    <source>
        <dbReference type="EMBL" id="KAF0738372.1"/>
    </source>
</evidence>
<comment type="function">
    <text evidence="1">PPIases accelerate the folding of proteins. It catalyzes the cis-trans isomerization of proline imidic peptide bonds in oligopeptides.</text>
</comment>
<dbReference type="EC" id="5.2.1.8" evidence="1"/>
<dbReference type="InterPro" id="IPR029000">
    <property type="entry name" value="Cyclophilin-like_dom_sf"/>
</dbReference>
<evidence type="ECO:0000313" key="4">
    <source>
        <dbReference type="Proteomes" id="UP000481153"/>
    </source>
</evidence>
<evidence type="ECO:0000256" key="1">
    <source>
        <dbReference type="RuleBase" id="RU363019"/>
    </source>
</evidence>
<keyword evidence="1" id="KW-0697">Rotamase</keyword>
<organism evidence="3 4">
    <name type="scientific">Aphanomyces euteiches</name>
    <dbReference type="NCBI Taxonomy" id="100861"/>
    <lineage>
        <taxon>Eukaryota</taxon>
        <taxon>Sar</taxon>
        <taxon>Stramenopiles</taxon>
        <taxon>Oomycota</taxon>
        <taxon>Saprolegniomycetes</taxon>
        <taxon>Saprolegniales</taxon>
        <taxon>Verrucalvaceae</taxon>
        <taxon>Aphanomyces</taxon>
    </lineage>
</organism>
<dbReference type="PROSITE" id="PS50072">
    <property type="entry name" value="CSA_PPIASE_2"/>
    <property type="match status" value="1"/>
</dbReference>
<name>A0A6G0XDV8_9STRA</name>
<protein>
    <recommendedName>
        <fullName evidence="1">Peptidyl-prolyl cis-trans isomerase</fullName>
        <shortName evidence="1">PPIase</shortName>
        <ecNumber evidence="1">5.2.1.8</ecNumber>
    </recommendedName>
</protein>
<dbReference type="PANTHER" id="PTHR11071:SF561">
    <property type="entry name" value="PEPTIDYL-PROLYL CIS-TRANS ISOMERASE D-RELATED"/>
    <property type="match status" value="1"/>
</dbReference>
<feature type="domain" description="PPIase cyclophilin-type" evidence="2">
    <location>
        <begin position="146"/>
        <end position="278"/>
    </location>
</feature>
<comment type="catalytic activity">
    <reaction evidence="1">
        <text>[protein]-peptidylproline (omega=180) = [protein]-peptidylproline (omega=0)</text>
        <dbReference type="Rhea" id="RHEA:16237"/>
        <dbReference type="Rhea" id="RHEA-COMP:10747"/>
        <dbReference type="Rhea" id="RHEA-COMP:10748"/>
        <dbReference type="ChEBI" id="CHEBI:83833"/>
        <dbReference type="ChEBI" id="CHEBI:83834"/>
        <dbReference type="EC" id="5.2.1.8"/>
    </reaction>
</comment>
<dbReference type="CDD" id="cd00317">
    <property type="entry name" value="cyclophilin"/>
    <property type="match status" value="1"/>
</dbReference>
<comment type="caution">
    <text evidence="3">The sequence shown here is derived from an EMBL/GenBank/DDBJ whole genome shotgun (WGS) entry which is preliminary data.</text>
</comment>
<dbReference type="VEuPathDB" id="FungiDB:AeMF1_009286"/>
<dbReference type="GO" id="GO:0003755">
    <property type="term" value="F:peptidyl-prolyl cis-trans isomerase activity"/>
    <property type="evidence" value="ECO:0007669"/>
    <property type="project" value="UniProtKB-UniRule"/>
</dbReference>
<reference evidence="3 4" key="1">
    <citation type="submission" date="2019-07" db="EMBL/GenBank/DDBJ databases">
        <title>Genomics analysis of Aphanomyces spp. identifies a new class of oomycete effector associated with host adaptation.</title>
        <authorList>
            <person name="Gaulin E."/>
        </authorList>
    </citation>
    <scope>NUCLEOTIDE SEQUENCE [LARGE SCALE GENOMIC DNA]</scope>
    <source>
        <strain evidence="3 4">ATCC 201684</strain>
    </source>
</reference>
<keyword evidence="4" id="KW-1185">Reference proteome</keyword>
<accession>A0A6G0XDV8</accession>
<proteinExistence type="inferred from homology"/>
<dbReference type="Gene3D" id="2.40.100.10">
    <property type="entry name" value="Cyclophilin-like"/>
    <property type="match status" value="1"/>
</dbReference>
<dbReference type="PANTHER" id="PTHR11071">
    <property type="entry name" value="PEPTIDYL-PROLYL CIS-TRANS ISOMERASE"/>
    <property type="match status" value="1"/>
</dbReference>
<dbReference type="AlphaFoldDB" id="A0A6G0XDV8"/>
<evidence type="ECO:0000259" key="2">
    <source>
        <dbReference type="PROSITE" id="PS50072"/>
    </source>
</evidence>
<sequence length="278" mass="30872">MSGNVVVEVAGILTDPNFQRMRSMALQLREQVSSVTVIFHSMVEADYVPFLDKRGLLLQFPHHNTSAPIAFMPVADSNNDGDGDTYIGDTDAFLDLCAQKYQLEDTLTGRDAIVKATEAWEEYRSRSRNVFCFFKFASDDQQFNDRVVIELFQDVCPLACENFATLCRSDTKNGYNGLPVHRIVPGGWIQSGDVECGGRGDGERGGIVHEDGLFEDEAFSISHDKPGIVSMANNGPHSNGAQFFITLAPLPWLDKFKGTTHLLVNSRKHNHSGIWTSH</sequence>
<comment type="similarity">
    <text evidence="1">Belongs to the cyclophilin-type PPIase family.</text>
</comment>
<dbReference type="PRINTS" id="PR00153">
    <property type="entry name" value="CSAPPISMRASE"/>
</dbReference>
<keyword evidence="1" id="KW-0413">Isomerase</keyword>
<dbReference type="Pfam" id="PF00160">
    <property type="entry name" value="Pro_isomerase"/>
    <property type="match status" value="1"/>
</dbReference>
<dbReference type="GO" id="GO:0005737">
    <property type="term" value="C:cytoplasm"/>
    <property type="evidence" value="ECO:0007669"/>
    <property type="project" value="TreeGrafter"/>
</dbReference>
<dbReference type="SUPFAM" id="SSF50891">
    <property type="entry name" value="Cyclophilin-like"/>
    <property type="match status" value="1"/>
</dbReference>
<dbReference type="EMBL" id="VJMJ01000076">
    <property type="protein sequence ID" value="KAF0738372.1"/>
    <property type="molecule type" value="Genomic_DNA"/>
</dbReference>
<gene>
    <name evidence="3" type="ORF">Ae201684_005808</name>
</gene>
<dbReference type="Proteomes" id="UP000481153">
    <property type="component" value="Unassembled WGS sequence"/>
</dbReference>
<dbReference type="InterPro" id="IPR002130">
    <property type="entry name" value="Cyclophilin-type_PPIase_dom"/>
</dbReference>